<evidence type="ECO:0000256" key="4">
    <source>
        <dbReference type="ARBA" id="ARBA00023136"/>
    </source>
</evidence>
<protein>
    <submittedName>
        <fullName evidence="7">SulP family inorganic anion transporter</fullName>
    </submittedName>
</protein>
<feature type="transmembrane region" description="Helical" evidence="5">
    <location>
        <begin position="288"/>
        <end position="308"/>
    </location>
</feature>
<feature type="transmembrane region" description="Helical" evidence="5">
    <location>
        <begin position="98"/>
        <end position="118"/>
    </location>
</feature>
<evidence type="ECO:0000313" key="7">
    <source>
        <dbReference type="EMBL" id="MCY1721548.1"/>
    </source>
</evidence>
<name>A0A9X3F6T1_9BACT</name>
<reference evidence="7" key="1">
    <citation type="submission" date="2022-11" db="EMBL/GenBank/DDBJ databases">
        <title>Marilongibacter aestuarii gen. nov., sp. nov., isolated from tidal flat sediment.</title>
        <authorList>
            <person name="Jiayan W."/>
        </authorList>
    </citation>
    <scope>NUCLEOTIDE SEQUENCE</scope>
    <source>
        <strain evidence="7">Z1-6</strain>
    </source>
</reference>
<feature type="transmembrane region" description="Helical" evidence="5">
    <location>
        <begin position="244"/>
        <end position="267"/>
    </location>
</feature>
<feature type="transmembrane region" description="Helical" evidence="5">
    <location>
        <begin position="187"/>
        <end position="206"/>
    </location>
</feature>
<feature type="domain" description="STAS" evidence="6">
    <location>
        <begin position="422"/>
        <end position="487"/>
    </location>
</feature>
<accession>A0A9X3F6T1</accession>
<feature type="transmembrane region" description="Helical" evidence="5">
    <location>
        <begin position="320"/>
        <end position="338"/>
    </location>
</feature>
<evidence type="ECO:0000256" key="2">
    <source>
        <dbReference type="ARBA" id="ARBA00022692"/>
    </source>
</evidence>
<dbReference type="InterPro" id="IPR011547">
    <property type="entry name" value="SLC26A/SulP_dom"/>
</dbReference>
<keyword evidence="8" id="KW-1185">Reference proteome</keyword>
<dbReference type="InterPro" id="IPR002645">
    <property type="entry name" value="STAS_dom"/>
</dbReference>
<keyword evidence="3 5" id="KW-1133">Transmembrane helix</keyword>
<evidence type="ECO:0000256" key="5">
    <source>
        <dbReference type="SAM" id="Phobius"/>
    </source>
</evidence>
<dbReference type="GO" id="GO:0016020">
    <property type="term" value="C:membrane"/>
    <property type="evidence" value="ECO:0007669"/>
    <property type="project" value="UniProtKB-SubCell"/>
</dbReference>
<evidence type="ECO:0000313" key="8">
    <source>
        <dbReference type="Proteomes" id="UP001145087"/>
    </source>
</evidence>
<keyword evidence="4 5" id="KW-0472">Membrane</keyword>
<dbReference type="Pfam" id="PF01740">
    <property type="entry name" value="STAS"/>
    <property type="match status" value="1"/>
</dbReference>
<evidence type="ECO:0000259" key="6">
    <source>
        <dbReference type="PROSITE" id="PS50801"/>
    </source>
</evidence>
<dbReference type="Pfam" id="PF00916">
    <property type="entry name" value="Sulfate_transp"/>
    <property type="match status" value="1"/>
</dbReference>
<dbReference type="SUPFAM" id="SSF52091">
    <property type="entry name" value="SpoIIaa-like"/>
    <property type="match status" value="1"/>
</dbReference>
<dbReference type="Gene3D" id="3.30.750.24">
    <property type="entry name" value="STAS domain"/>
    <property type="match status" value="1"/>
</dbReference>
<dbReference type="CDD" id="cd07042">
    <property type="entry name" value="STAS_SulP_like_sulfate_transporter"/>
    <property type="match status" value="1"/>
</dbReference>
<feature type="transmembrane region" description="Helical" evidence="5">
    <location>
        <begin position="375"/>
        <end position="406"/>
    </location>
</feature>
<feature type="transmembrane region" description="Helical" evidence="5">
    <location>
        <begin position="33"/>
        <end position="56"/>
    </location>
</feature>
<dbReference type="Proteomes" id="UP001145087">
    <property type="component" value="Unassembled WGS sequence"/>
</dbReference>
<dbReference type="InterPro" id="IPR036513">
    <property type="entry name" value="STAS_dom_sf"/>
</dbReference>
<comment type="subcellular location">
    <subcellularLocation>
        <location evidence="1">Membrane</location>
        <topology evidence="1">Multi-pass membrane protein</topology>
    </subcellularLocation>
</comment>
<gene>
    <name evidence="7" type="ORF">OU798_14425</name>
</gene>
<dbReference type="PANTHER" id="PTHR43310:SF1">
    <property type="entry name" value="SULFATE TRANSPORTER YBAR-RELATED"/>
    <property type="match status" value="1"/>
</dbReference>
<feature type="transmembrane region" description="Helical" evidence="5">
    <location>
        <begin position="157"/>
        <end position="180"/>
    </location>
</feature>
<sequence>MKFQFEFIDKKQGSIKDDILSGLTVSLALVPEAVAFAFVAGVSPIVGLYGAFMMGLVTSIFGGRPGMISGATGAMAVVMVSLIQKGNAMGTVGEMQGLQYLFAALIFAGIIQALFGIFRLGKFIRLVPHSVMMGFVNGLAIVIFLSQLNMFKMGGEWLSGTSLFIMLGLVALTMAIMYFLPKLSKAIPAALVGIVVVSGIVIFGNIETETVKSFIQAGGGEGIKAGLPNFNVPIIPFNLATLELILPFSLILAAVGLIESLMTLNLVDELTETRGSGNRECVAQGTANIVNGFFGGMGGCAMIGQSIINIKSGGRGRLSGIVAAISLLMFILFASTYIEMIPIAALVGVMFMVVIGTFAWSTFNIINKIPVSDLLVIVLVTALTVIFDLAIAVLAGVIVSALVFAWENATRIRARKKTDEHGIKHYEIYGPLFFGSTTLFNSKFEIQNDPKEVIVDFKESRIMDQSAIEAINKLAERYQKAGKTIHLRHLSKDCIKLVKKAEAICDVNVLEDPNYFVAIDNYNRIIKQTKTPFS</sequence>
<evidence type="ECO:0000256" key="1">
    <source>
        <dbReference type="ARBA" id="ARBA00004141"/>
    </source>
</evidence>
<dbReference type="InterPro" id="IPR052706">
    <property type="entry name" value="Membrane-Transporter-like"/>
</dbReference>
<dbReference type="EMBL" id="JAPOHD010000027">
    <property type="protein sequence ID" value="MCY1721548.1"/>
    <property type="molecule type" value="Genomic_DNA"/>
</dbReference>
<feature type="transmembrane region" description="Helical" evidence="5">
    <location>
        <begin position="343"/>
        <end position="363"/>
    </location>
</feature>
<organism evidence="7 8">
    <name type="scientific">Draconibacterium aestuarii</name>
    <dbReference type="NCBI Taxonomy" id="2998507"/>
    <lineage>
        <taxon>Bacteria</taxon>
        <taxon>Pseudomonadati</taxon>
        <taxon>Bacteroidota</taxon>
        <taxon>Bacteroidia</taxon>
        <taxon>Marinilabiliales</taxon>
        <taxon>Prolixibacteraceae</taxon>
        <taxon>Draconibacterium</taxon>
    </lineage>
</organism>
<proteinExistence type="predicted"/>
<feature type="transmembrane region" description="Helical" evidence="5">
    <location>
        <begin position="130"/>
        <end position="151"/>
    </location>
</feature>
<keyword evidence="2 5" id="KW-0812">Transmembrane</keyword>
<dbReference type="RefSeq" id="WP_343333877.1">
    <property type="nucleotide sequence ID" value="NZ_JAPOHD010000027.1"/>
</dbReference>
<dbReference type="PANTHER" id="PTHR43310">
    <property type="entry name" value="SULFATE TRANSPORTER YBAR-RELATED"/>
    <property type="match status" value="1"/>
</dbReference>
<dbReference type="PROSITE" id="PS50801">
    <property type="entry name" value="STAS"/>
    <property type="match status" value="1"/>
</dbReference>
<feature type="transmembrane region" description="Helical" evidence="5">
    <location>
        <begin position="68"/>
        <end position="86"/>
    </location>
</feature>
<comment type="caution">
    <text evidence="7">The sequence shown here is derived from an EMBL/GenBank/DDBJ whole genome shotgun (WGS) entry which is preliminary data.</text>
</comment>
<dbReference type="AlphaFoldDB" id="A0A9X3F6T1"/>
<evidence type="ECO:0000256" key="3">
    <source>
        <dbReference type="ARBA" id="ARBA00022989"/>
    </source>
</evidence>